<comment type="caution">
    <text evidence="4">The sequence shown here is derived from an EMBL/GenBank/DDBJ whole genome shotgun (WGS) entry which is preliminary data.</text>
</comment>
<reference evidence="4" key="1">
    <citation type="submission" date="2019-03" db="EMBL/GenBank/DDBJ databases">
        <title>Long read genome sequence of the mycoparasitic Pythium oligandrum ATCC 38472 isolated from sugarbeet rhizosphere.</title>
        <authorList>
            <person name="Gaulin E."/>
        </authorList>
    </citation>
    <scope>NUCLEOTIDE SEQUENCE</scope>
    <source>
        <strain evidence="4">ATCC 38472_TT</strain>
    </source>
</reference>
<dbReference type="Pfam" id="PF07859">
    <property type="entry name" value="Abhydrolase_3"/>
    <property type="match status" value="1"/>
</dbReference>
<dbReference type="OrthoDB" id="408631at2759"/>
<proteinExistence type="predicted"/>
<organism evidence="4 5">
    <name type="scientific">Pythium oligandrum</name>
    <name type="common">Mycoparasitic fungus</name>
    <dbReference type="NCBI Taxonomy" id="41045"/>
    <lineage>
        <taxon>Eukaryota</taxon>
        <taxon>Sar</taxon>
        <taxon>Stramenopiles</taxon>
        <taxon>Oomycota</taxon>
        <taxon>Peronosporomycetes</taxon>
        <taxon>Pythiales</taxon>
        <taxon>Pythiaceae</taxon>
        <taxon>Pythium</taxon>
    </lineage>
</organism>
<keyword evidence="1" id="KW-0378">Hydrolase</keyword>
<dbReference type="SUPFAM" id="SSF53474">
    <property type="entry name" value="alpha/beta-Hydrolases"/>
    <property type="match status" value="1"/>
</dbReference>
<keyword evidence="2" id="KW-0812">Transmembrane</keyword>
<dbReference type="PANTHER" id="PTHR48081:SF8">
    <property type="entry name" value="ALPHA_BETA HYDROLASE FOLD-3 DOMAIN-CONTAINING PROTEIN-RELATED"/>
    <property type="match status" value="1"/>
</dbReference>
<name>A0A8K1CAB0_PYTOL</name>
<dbReference type="Proteomes" id="UP000794436">
    <property type="component" value="Unassembled WGS sequence"/>
</dbReference>
<dbReference type="InterPro" id="IPR013094">
    <property type="entry name" value="AB_hydrolase_3"/>
</dbReference>
<dbReference type="GO" id="GO:0016787">
    <property type="term" value="F:hydrolase activity"/>
    <property type="evidence" value="ECO:0007669"/>
    <property type="project" value="UniProtKB-KW"/>
</dbReference>
<evidence type="ECO:0000313" key="4">
    <source>
        <dbReference type="EMBL" id="TMW59374.1"/>
    </source>
</evidence>
<evidence type="ECO:0000256" key="1">
    <source>
        <dbReference type="ARBA" id="ARBA00022801"/>
    </source>
</evidence>
<keyword evidence="2" id="KW-0472">Membrane</keyword>
<gene>
    <name evidence="4" type="ORF">Poli38472_004443</name>
</gene>
<protein>
    <recommendedName>
        <fullName evidence="3">Alpha/beta hydrolase fold-3 domain-containing protein</fullName>
    </recommendedName>
</protein>
<accession>A0A8K1CAB0</accession>
<evidence type="ECO:0000256" key="2">
    <source>
        <dbReference type="SAM" id="Phobius"/>
    </source>
</evidence>
<dbReference type="InterPro" id="IPR050300">
    <property type="entry name" value="GDXG_lipolytic_enzyme"/>
</dbReference>
<dbReference type="PANTHER" id="PTHR48081">
    <property type="entry name" value="AB HYDROLASE SUPERFAMILY PROTEIN C4A8.06C"/>
    <property type="match status" value="1"/>
</dbReference>
<sequence>MTAAELLLSDGVVAFFIVVALCTASVGFLLQLSTFAVLCLALLAEIWMVLAWCGLAASCETVWELPAVMVNIQFSLARAGMGIVSRGFRPRFPQWTVSFEFVRAILIGMRGGKFGYNLVKRRNAQYFRQQGEIIGTIKGTKACRQFGTMVNPVMLNGLEHLWIRPKSDTRSKTRLVLLYYHGGGYVLFGPRFYVDLGNRLRAEILTKLQQLDSKRMENVTVEVLLANYRKSPEHHFPVPEEDALSMYKYLLEQEGVPANHVILGGDSAGGGLVMSTLLRIRDETNLPQPTAAILACPFVDLAEDPSADKARDRNCILPVTLLDAFIHTFHPTPADPKTWKDAASVYCDLHSLPPTYIQTGTCDTIHQDAVKLYAKAQADGLTTWEYDAFENMPHAFIVVPAETLPEVHRGVDHAAEFAARQWVKQL</sequence>
<feature type="transmembrane region" description="Helical" evidence="2">
    <location>
        <begin position="12"/>
        <end position="30"/>
    </location>
</feature>
<dbReference type="AlphaFoldDB" id="A0A8K1CAB0"/>
<keyword evidence="2" id="KW-1133">Transmembrane helix</keyword>
<evidence type="ECO:0000259" key="3">
    <source>
        <dbReference type="Pfam" id="PF07859"/>
    </source>
</evidence>
<dbReference type="Gene3D" id="3.40.50.1820">
    <property type="entry name" value="alpha/beta hydrolase"/>
    <property type="match status" value="1"/>
</dbReference>
<dbReference type="InterPro" id="IPR029058">
    <property type="entry name" value="AB_hydrolase_fold"/>
</dbReference>
<keyword evidence="5" id="KW-1185">Reference proteome</keyword>
<feature type="domain" description="Alpha/beta hydrolase fold-3" evidence="3">
    <location>
        <begin position="177"/>
        <end position="397"/>
    </location>
</feature>
<feature type="transmembrane region" description="Helical" evidence="2">
    <location>
        <begin position="37"/>
        <end position="57"/>
    </location>
</feature>
<evidence type="ECO:0000313" key="5">
    <source>
        <dbReference type="Proteomes" id="UP000794436"/>
    </source>
</evidence>
<dbReference type="EMBL" id="SPLM01000109">
    <property type="protein sequence ID" value="TMW59374.1"/>
    <property type="molecule type" value="Genomic_DNA"/>
</dbReference>